<evidence type="ECO:0000313" key="2">
    <source>
        <dbReference type="Proteomes" id="UP000798808"/>
    </source>
</evidence>
<keyword evidence="2" id="KW-1185">Reference proteome</keyword>
<accession>A0ABW9RVV1</accession>
<evidence type="ECO:0008006" key="3">
    <source>
        <dbReference type="Google" id="ProtNLM"/>
    </source>
</evidence>
<protein>
    <recommendedName>
        <fullName evidence="3">Nuclear transport factor 2 family protein</fullName>
    </recommendedName>
</protein>
<sequence>MKKIIIPITLCFWFCNGLYAQSNSEEEAVLAVVEQLFEGMRAGDSSMVHTVFYDEVELYTTLTNKEGKPVLHKGSLQGFLDAVGSPHDVVWDEPIWDTEIRIDGNLAQVWTKYAFYAGDKFSHCGVDAFHLFKSEVGWKIFHLTDTREWKNCDIPADVKKKHKDKP</sequence>
<dbReference type="EMBL" id="SMLW01000661">
    <property type="protein sequence ID" value="MTI28349.1"/>
    <property type="molecule type" value="Genomic_DNA"/>
</dbReference>
<evidence type="ECO:0000313" key="1">
    <source>
        <dbReference type="EMBL" id="MTI28349.1"/>
    </source>
</evidence>
<dbReference type="Gene3D" id="3.10.450.50">
    <property type="match status" value="1"/>
</dbReference>
<dbReference type="InterPro" id="IPR039437">
    <property type="entry name" value="FrzH/put_lumazine-bd"/>
</dbReference>
<reference evidence="1 2" key="1">
    <citation type="submission" date="2019-02" db="EMBL/GenBank/DDBJ databases">
        <authorList>
            <person name="Goldberg S.R."/>
            <person name="Haltli B.A."/>
            <person name="Correa H."/>
            <person name="Russell K.G."/>
        </authorList>
    </citation>
    <scope>NUCLEOTIDE SEQUENCE [LARGE SCALE GENOMIC DNA]</scope>
    <source>
        <strain evidence="1 2">JCM 16186</strain>
    </source>
</reference>
<dbReference type="Proteomes" id="UP000798808">
    <property type="component" value="Unassembled WGS sequence"/>
</dbReference>
<comment type="caution">
    <text evidence="1">The sequence shown here is derived from an EMBL/GenBank/DDBJ whole genome shotgun (WGS) entry which is preliminary data.</text>
</comment>
<dbReference type="RefSeq" id="WP_155175785.1">
    <property type="nucleotide sequence ID" value="NZ_BAAAFL010000016.1"/>
</dbReference>
<dbReference type="SUPFAM" id="SSF54427">
    <property type="entry name" value="NTF2-like"/>
    <property type="match status" value="1"/>
</dbReference>
<name>A0ABW9RVV1_9BACT</name>
<dbReference type="InterPro" id="IPR032710">
    <property type="entry name" value="NTF2-like_dom_sf"/>
</dbReference>
<proteinExistence type="predicted"/>
<organism evidence="1 2">
    <name type="scientific">Fulvivirga kasyanovii</name>
    <dbReference type="NCBI Taxonomy" id="396812"/>
    <lineage>
        <taxon>Bacteria</taxon>
        <taxon>Pseudomonadati</taxon>
        <taxon>Bacteroidota</taxon>
        <taxon>Cytophagia</taxon>
        <taxon>Cytophagales</taxon>
        <taxon>Fulvivirgaceae</taxon>
        <taxon>Fulvivirga</taxon>
    </lineage>
</organism>
<gene>
    <name evidence="1" type="ORF">E1163_25555</name>
</gene>
<dbReference type="Pfam" id="PF12893">
    <property type="entry name" value="Lumazine_bd_2"/>
    <property type="match status" value="1"/>
</dbReference>